<proteinExistence type="predicted"/>
<sequence>MHDESDGSDYGIGAELKSMRLAKEAREKGDEASAKYHDMMTRLAANRTRNLIRKLTDTTLRTEVWVADSIPHTEFEQAFKKFFPQGKITRVVEHADPDAHKGLRNVEVETLKSEAKRFQTFFKAFAFKHGFEIDQEKRSTYPRGNE</sequence>
<reference evidence="1" key="1">
    <citation type="journal article" date="2015" name="Nature">
        <title>rRNA introns, odd ribosomes, and small enigmatic genomes across a large radiation of phyla.</title>
        <authorList>
            <person name="Brown C.T."/>
            <person name="Hug L.A."/>
            <person name="Thomas B.C."/>
            <person name="Sharon I."/>
            <person name="Castelle C.J."/>
            <person name="Singh A."/>
            <person name="Wilkins M.J."/>
            <person name="Williams K.H."/>
            <person name="Banfield J.F."/>
        </authorList>
    </citation>
    <scope>NUCLEOTIDE SEQUENCE [LARGE SCALE GENOMIC DNA]</scope>
</reference>
<evidence type="ECO:0000313" key="2">
    <source>
        <dbReference type="Proteomes" id="UP000034036"/>
    </source>
</evidence>
<comment type="caution">
    <text evidence="1">The sequence shown here is derived from an EMBL/GenBank/DDBJ whole genome shotgun (WGS) entry which is preliminary data.</text>
</comment>
<accession>A0A0G0ZJB0</accession>
<protein>
    <submittedName>
        <fullName evidence="1">Uncharacterized protein</fullName>
    </submittedName>
</protein>
<gene>
    <name evidence="1" type="ORF">UV11_C0002G0020</name>
</gene>
<name>A0A0G0ZJB0_9BACT</name>
<dbReference type="EMBL" id="LCDF01000002">
    <property type="protein sequence ID" value="KKS48867.1"/>
    <property type="molecule type" value="Genomic_DNA"/>
</dbReference>
<evidence type="ECO:0000313" key="1">
    <source>
        <dbReference type="EMBL" id="KKS48867.1"/>
    </source>
</evidence>
<dbReference type="Proteomes" id="UP000034036">
    <property type="component" value="Unassembled WGS sequence"/>
</dbReference>
<organism evidence="1 2">
    <name type="scientific">Candidatus Giovannonibacteria bacterium GW2011_GWF2_42_19</name>
    <dbReference type="NCBI Taxonomy" id="1618659"/>
    <lineage>
        <taxon>Bacteria</taxon>
        <taxon>Candidatus Giovannoniibacteriota</taxon>
    </lineage>
</organism>
<dbReference type="AlphaFoldDB" id="A0A0G0ZJB0"/>
<dbReference type="STRING" id="1618659.UV11_C0002G0020"/>